<gene>
    <name evidence="3" type="ORF">Agabi119p4_4265</name>
</gene>
<sequence length="714" mass="82413">MSTSETQAGAFCVHEEMLTCGLSDFLKDYLPFLPDASWVDRASAYLTRTNKLQLPVKDDMHFPCGSTALIEVNSLISAYLEALRDKPCCDVKNERKWNGYGYMDCPDRKMKSDTPIADFDVDAVITNVLVCEAEEMNRTPSAEQTAILVAFQLASEQASVNQRNLKSAATQIINDDPRRNFLYGVSIEGTMMSLWYFSRAHTIKSQSFDFTKELETSVRVFLSFLYATEEELGYDAAVLRMLYNAEYCYVYKLETLRCTKFFRTLQVLYQPHASCITRQKCRVWKAIEVNSPANLTPIPDALPVALKDSWVTQESVSEKKIQDLIFDRLSNVEETEFEWAPDRLKQKIKNALTRPETYFVKVECDYKKVEKKENPNDHIALDSLPESNEDFNVSCKKRDYKRRQRYLVIYSDVGESLALATSLSDAVRAFEDILIALMLLFLARWVHRDVSEGNIILVRDKHGVRAKLNDLEYAKSFNPDDRAASTDSKTGTPYFMPIEIHRGQTLYFNLPPATLDIFSMNSIWKNNQRRPEPTSPSVRYNFAHDMESLWWIIVWIVFRRIKGAPFLYQMIFAVLDFPHPDRETFFKKGNALQEYLEPLIHNSLCERHAHTFLAIYNHSLLEFYSKGERQKATSYQSIYRVVWEVMEIFVRNMSDVSMELEDPDTRVPPWPVSLPGSQAIGKRLRTRVDNYSAVETTGEDSSSRKKQKSDAARF</sequence>
<dbReference type="Pfam" id="PF17667">
    <property type="entry name" value="Pkinase_fungal"/>
    <property type="match status" value="1"/>
</dbReference>
<name>A0A8H7F322_AGABI</name>
<proteinExistence type="predicted"/>
<dbReference type="EMBL" id="JABXXO010000006">
    <property type="protein sequence ID" value="KAF7775872.1"/>
    <property type="molecule type" value="Genomic_DNA"/>
</dbReference>
<organism evidence="3 4">
    <name type="scientific">Agaricus bisporus var. burnettii</name>
    <dbReference type="NCBI Taxonomy" id="192524"/>
    <lineage>
        <taxon>Eukaryota</taxon>
        <taxon>Fungi</taxon>
        <taxon>Dikarya</taxon>
        <taxon>Basidiomycota</taxon>
        <taxon>Agaricomycotina</taxon>
        <taxon>Agaricomycetes</taxon>
        <taxon>Agaricomycetidae</taxon>
        <taxon>Agaricales</taxon>
        <taxon>Agaricineae</taxon>
        <taxon>Agaricaceae</taxon>
        <taxon>Agaricus</taxon>
    </lineage>
</organism>
<dbReference type="Proteomes" id="UP000629468">
    <property type="component" value="Unassembled WGS sequence"/>
</dbReference>
<dbReference type="SUPFAM" id="SSF56112">
    <property type="entry name" value="Protein kinase-like (PK-like)"/>
    <property type="match status" value="1"/>
</dbReference>
<dbReference type="InterPro" id="IPR040976">
    <property type="entry name" value="Pkinase_fungal"/>
</dbReference>
<evidence type="ECO:0000259" key="2">
    <source>
        <dbReference type="Pfam" id="PF17667"/>
    </source>
</evidence>
<evidence type="ECO:0000256" key="1">
    <source>
        <dbReference type="SAM" id="MobiDB-lite"/>
    </source>
</evidence>
<dbReference type="InterPro" id="IPR011009">
    <property type="entry name" value="Kinase-like_dom_sf"/>
</dbReference>
<accession>A0A8H7F322</accession>
<evidence type="ECO:0000313" key="4">
    <source>
        <dbReference type="Proteomes" id="UP000629468"/>
    </source>
</evidence>
<dbReference type="PANTHER" id="PTHR38248:SF2">
    <property type="entry name" value="FUNK1 11"/>
    <property type="match status" value="1"/>
</dbReference>
<evidence type="ECO:0000313" key="3">
    <source>
        <dbReference type="EMBL" id="KAF7775872.1"/>
    </source>
</evidence>
<dbReference type="AlphaFoldDB" id="A0A8H7F322"/>
<dbReference type="Gene3D" id="1.10.510.10">
    <property type="entry name" value="Transferase(Phosphotransferase) domain 1"/>
    <property type="match status" value="1"/>
</dbReference>
<reference evidence="3 4" key="1">
    <citation type="journal article" name="Sci. Rep.">
        <title>Telomere-to-telomere assembled and centromere annotated genomes of the two main subspecies of the button mushroom Agaricus bisporus reveal especially polymorphic chromosome ends.</title>
        <authorList>
            <person name="Sonnenberg A.S.M."/>
            <person name="Sedaghat-Telgerd N."/>
            <person name="Lavrijssen B."/>
            <person name="Ohm R.A."/>
            <person name="Hendrickx P.M."/>
            <person name="Scholtmeijer K."/>
            <person name="Baars J.J.P."/>
            <person name="van Peer A."/>
        </authorList>
    </citation>
    <scope>NUCLEOTIDE SEQUENCE [LARGE SCALE GENOMIC DNA]</scope>
    <source>
        <strain evidence="3 4">H119_p4</strain>
    </source>
</reference>
<feature type="domain" description="Fungal-type protein kinase" evidence="2">
    <location>
        <begin position="132"/>
        <end position="557"/>
    </location>
</feature>
<comment type="caution">
    <text evidence="3">The sequence shown here is derived from an EMBL/GenBank/DDBJ whole genome shotgun (WGS) entry which is preliminary data.</text>
</comment>
<feature type="region of interest" description="Disordered" evidence="1">
    <location>
        <begin position="692"/>
        <end position="714"/>
    </location>
</feature>
<dbReference type="PANTHER" id="PTHR38248">
    <property type="entry name" value="FUNK1 6"/>
    <property type="match status" value="1"/>
</dbReference>
<protein>
    <recommendedName>
        <fullName evidence="2">Fungal-type protein kinase domain-containing protein</fullName>
    </recommendedName>
</protein>